<dbReference type="Proteomes" id="UP000500953">
    <property type="component" value="Chromosome"/>
</dbReference>
<feature type="compositionally biased region" description="Basic and acidic residues" evidence="1">
    <location>
        <begin position="1328"/>
        <end position="1357"/>
    </location>
</feature>
<evidence type="ECO:0000259" key="2">
    <source>
        <dbReference type="Pfam" id="PF15644"/>
    </source>
</evidence>
<feature type="compositionally biased region" description="Basic and acidic residues" evidence="1">
    <location>
        <begin position="600"/>
        <end position="610"/>
    </location>
</feature>
<evidence type="ECO:0000259" key="4">
    <source>
        <dbReference type="Pfam" id="PF25547"/>
    </source>
</evidence>
<dbReference type="Gene3D" id="3.90.210.10">
    <property type="entry name" value="Heat-Labile Enterotoxin, subunit A"/>
    <property type="match status" value="1"/>
</dbReference>
<feature type="compositionally biased region" description="Polar residues" evidence="1">
    <location>
        <begin position="396"/>
        <end position="421"/>
    </location>
</feature>
<evidence type="ECO:0000313" key="5">
    <source>
        <dbReference type="EMBL" id="QIS18261.1"/>
    </source>
</evidence>
<feature type="compositionally biased region" description="Basic and acidic residues" evidence="1">
    <location>
        <begin position="1825"/>
        <end position="1847"/>
    </location>
</feature>
<accession>A0A6G9YYS3</accession>
<feature type="compositionally biased region" description="Basic and acidic residues" evidence="1">
    <location>
        <begin position="1244"/>
        <end position="1258"/>
    </location>
</feature>
<feature type="compositionally biased region" description="Basic and acidic residues" evidence="1">
    <location>
        <begin position="657"/>
        <end position="667"/>
    </location>
</feature>
<gene>
    <name evidence="5" type="ORF">F6W96_08190</name>
</gene>
<feature type="region of interest" description="Disordered" evidence="1">
    <location>
        <begin position="290"/>
        <end position="750"/>
    </location>
</feature>
<feature type="compositionally biased region" description="Basic and acidic residues" evidence="1">
    <location>
        <begin position="1930"/>
        <end position="1951"/>
    </location>
</feature>
<feature type="compositionally biased region" description="Polar residues" evidence="1">
    <location>
        <begin position="1982"/>
        <end position="1996"/>
    </location>
</feature>
<proteinExistence type="predicted"/>
<feature type="region of interest" description="Disordered" evidence="1">
    <location>
        <begin position="1060"/>
        <end position="1410"/>
    </location>
</feature>
<feature type="compositionally biased region" description="Low complexity" evidence="1">
    <location>
        <begin position="361"/>
        <end position="381"/>
    </location>
</feature>
<feature type="domain" description="Pierisin-like" evidence="3">
    <location>
        <begin position="899"/>
        <end position="1020"/>
    </location>
</feature>
<dbReference type="Pfam" id="PF22596">
    <property type="entry name" value="Scabin-like"/>
    <property type="match status" value="1"/>
</dbReference>
<evidence type="ECO:0000256" key="1">
    <source>
        <dbReference type="SAM" id="MobiDB-lite"/>
    </source>
</evidence>
<feature type="compositionally biased region" description="Pro residues" evidence="1">
    <location>
        <begin position="668"/>
        <end position="677"/>
    </location>
</feature>
<feature type="compositionally biased region" description="Pro residues" evidence="1">
    <location>
        <begin position="1274"/>
        <end position="1296"/>
    </location>
</feature>
<feature type="region of interest" description="Disordered" evidence="1">
    <location>
        <begin position="1758"/>
        <end position="1952"/>
    </location>
</feature>
<feature type="compositionally biased region" description="Basic and acidic residues" evidence="1">
    <location>
        <begin position="2061"/>
        <end position="2080"/>
    </location>
</feature>
<organism evidence="5 6">
    <name type="scientific">Nocardia terpenica</name>
    <dbReference type="NCBI Taxonomy" id="455432"/>
    <lineage>
        <taxon>Bacteria</taxon>
        <taxon>Bacillati</taxon>
        <taxon>Actinomycetota</taxon>
        <taxon>Actinomycetes</taxon>
        <taxon>Mycobacteriales</taxon>
        <taxon>Nocardiaceae</taxon>
        <taxon>Nocardia</taxon>
    </lineage>
</organism>
<feature type="domain" description="Outer membrane channel protein CpnT-like N-terminal" evidence="4">
    <location>
        <begin position="15"/>
        <end position="148"/>
    </location>
</feature>
<feature type="compositionally biased region" description="Basic and acidic residues" evidence="1">
    <location>
        <begin position="1180"/>
        <end position="1194"/>
    </location>
</feature>
<dbReference type="Pfam" id="PF15644">
    <property type="entry name" value="Gln_amidase"/>
    <property type="match status" value="1"/>
</dbReference>
<feature type="compositionally biased region" description="Basic and acidic residues" evidence="1">
    <location>
        <begin position="1122"/>
        <end position="1135"/>
    </location>
</feature>
<feature type="compositionally biased region" description="Polar residues" evidence="1">
    <location>
        <begin position="342"/>
        <end position="360"/>
    </location>
</feature>
<feature type="region of interest" description="Disordered" evidence="1">
    <location>
        <begin position="2030"/>
        <end position="2080"/>
    </location>
</feature>
<feature type="compositionally biased region" description="Basic and acidic residues" evidence="1">
    <location>
        <begin position="1062"/>
        <end position="1090"/>
    </location>
</feature>
<feature type="compositionally biased region" description="Basic and acidic residues" evidence="1">
    <location>
        <begin position="1896"/>
        <end position="1906"/>
    </location>
</feature>
<dbReference type="InterPro" id="IPR028908">
    <property type="entry name" value="Tox-PL_dom"/>
</dbReference>
<evidence type="ECO:0000313" key="6">
    <source>
        <dbReference type="Proteomes" id="UP000500953"/>
    </source>
</evidence>
<feature type="compositionally biased region" description="Pro residues" evidence="1">
    <location>
        <begin position="1225"/>
        <end position="1240"/>
    </location>
</feature>
<feature type="compositionally biased region" description="Basic and acidic residues" evidence="1">
    <location>
        <begin position="1869"/>
        <end position="1887"/>
    </location>
</feature>
<feature type="compositionally biased region" description="Polar residues" evidence="1">
    <location>
        <begin position="311"/>
        <end position="321"/>
    </location>
</feature>
<feature type="compositionally biased region" description="Basic and acidic residues" evidence="1">
    <location>
        <begin position="1804"/>
        <end position="1818"/>
    </location>
</feature>
<dbReference type="SUPFAM" id="SSF56399">
    <property type="entry name" value="ADP-ribosylation"/>
    <property type="match status" value="1"/>
</dbReference>
<protein>
    <submittedName>
        <fullName evidence="5">Uncharacterized protein</fullName>
    </submittedName>
</protein>
<reference evidence="5 6" key="1">
    <citation type="journal article" date="2019" name="ACS Chem. Biol.">
        <title>Identification and Mobilization of a Cryptic Antibiotic Biosynthesis Gene Locus from a Human-Pathogenic Nocardia Isolate.</title>
        <authorList>
            <person name="Herisse M."/>
            <person name="Ishida K."/>
            <person name="Porter J.L."/>
            <person name="Howden B."/>
            <person name="Hertweck C."/>
            <person name="Stinear T.P."/>
            <person name="Pidot S.J."/>
        </authorList>
    </citation>
    <scope>NUCLEOTIDE SEQUENCE [LARGE SCALE GENOMIC DNA]</scope>
    <source>
        <strain evidence="5 6">AUSMDU00012715</strain>
    </source>
</reference>
<dbReference type="InterPro" id="IPR057746">
    <property type="entry name" value="CpnT-like_N"/>
</dbReference>
<dbReference type="RefSeq" id="WP_167485581.1">
    <property type="nucleotide sequence ID" value="NZ_CP046173.1"/>
</dbReference>
<dbReference type="InterPro" id="IPR054695">
    <property type="entry name" value="Pierisin-like_dom"/>
</dbReference>
<sequence length="2839" mass="307876">MTLTRPPLIPDFLLDFVAGHWPHGDEDAMRRLAGHWSDMADALKKLQAPADQTMTAALSAIGGQTHTAMATYWQEVSGGGASDLNSLIAVCENFAKQLEHGATDIEHAKLTIYISIGTMVAMAFIPFGQIADLAAVAAVRLAIRRVVQQLIGKIMTKGATFLVEREGMQLAARWGARLGTQAAMGSALGAGTDVAAQGIQVAEHHREGGIDWGQVGASAESGAVAGAVGGTIGAGTSHVGGKLLGQEVMESNKLGGVAARWVSEMPGNVVGNTVAQTATSEDHRVDLGSVVEGAGGGLSRHHPSEAGPHIQTASLTDSTHLSNDRPDHSDVAPASAVDKQPPISSTHNTVDASISSQTTHPESSSPPGAATAAGSDGPAVASTVAAGHHDPAVPQPDSSGIGQSGDARSSSGAPAVTSSTGGPAPLDHAPAGQPSSAPATDRLAAHTAEIAPPQPITPSADRHAPASAVRSPTEAPPRVENAARPETPTASNDRGANLHRTNDIPQRATDPQRPPSGADTPDRAGAASPARETSSGPARLDTIGPQHTDTPHPTADRSPIPQRLDTTPHAPNDRPQHVETGTRAQTSTPPGDGSGNRAPRMRDVADHPSREIPGSDQSRLTGPGHDAASAHAPSHGQPPAARSDRGGSDLASAPHRTGREVDPRDARPPAPNRPAAPGPTLRVPDDTRHRRSDPATIPPAHRPDEFASAAMRAETPRPAEWPGDRILGSDTGSSPQRPTLPHESGSTPLQLDFGQQYSAERYAAEHGMTYDEVVRGLQGGRLEFTRYGIRKRSGFTTEQRDTPDIVDQHYLTEVVTHNLTNRAEPRQYTSAEPDKFRAGCHDDELPRHLTRAMPDNALRDAVEPVDPAKIVVTEVDESLSPMWRDLSENDEYLDARSALYRMDSRGPEIFGTGFEPRNASRLDIASHTGQAGHDGFVSLSKSPEHTITRDGTGLGRTYELERLPDGNFRQIRYMHELYHAHGIDVDATFHDATARSQAFEGSHHEAEILTPGGVSADQIYRIWPREIIVDAHGNPLSIRVGEPIYNPRFAHLDNPRFTATHDVPEHIRGGSADENHRHTDPAENDRRAAESRLLTDPATPESPTPAPYEPWLYRAPESDSPLPHEQRASPREPESRTPAPHAPWLPYRAPESQPPAPHTPTHEPSTPRLAPESHPLLTPHRVEQPHAPVPEHPRPQPYSMPPHAQESPNHAAWPSHHTSESMQPHPMPAPRRASEPPPTVAPTRAREVAPPHSNRVDPHQQIAPGPRPSQTNVPPAPPHIPPTPRSELRPPPPHQPVPERGHAIPPHERPATPPPPRERPHTPPPPRDQFREHGPRHRGDSPVAPHDPRQGRPHPVDARPAVHPQEMQRASAARQAREFYRSRPPEDRRVTSVRTERGPEGKPAYDFRRYPEAPGGPIAVAGVKVHVTFDRSVTPDQVGRVWERAQLATDLVFNHGQRLLSGDRVLVDLAHTSDPADANLHIHVSDTAGPWHPDSHLDAVADRLREQLGLSAEPGRHGAGLSPDEIRRISNDIAKSNTPAALDGLPETRVIGSGHLQHLERAEYQHAVEDALRDGNRFLVGADPRTHPYGRLINDGGIRRPGRNTNCVDNVLAALSCFHGRPQVALARWRDHVNAAGDLGESPARAAAWIGGSWRHYNDGRPIAAQYQALHERILRAGPGSSALVGQSWHARDDHGAPLYNPDGSPVLNGGHAVALVYPHGASGPVWWDPQAGTFSDHPPRSLTDRAAEMVYMTVDPERGHLGGARTGDQGASSALSGTDLRSHGGVPDDAVRARVGVPTEAHPGTDGHRSADRHGELRGGQADRGGHGPRESGSDHDRGDVRRSDPDGAAGTGVSDLPRAVEGAHPTHPRDLADDRVPRPHAEPDASPRTLRGLSAEDRQDHLRVSADSATGDERPVLGGIQEPPGRQLADRGDLRGVDPDHPEPARDIDGALTTSAPQMSLAGNEGFEVPHRHIAPADPPTQSTSGSHVQSSEGANRAHIAGADQTPWTPPPRPEIPIVNDPVSNAKAAEVRQQMNPTPEHHPDRSHIAPPDSTNNPPSREDKPVSQLHDHSKAPLTKDVKQVADLNDHPGGVVRDGNGLVVSVDGRAIQEHVDTMARDRAQAFRAAAENNRPRSGEKQQQAEKRVAAAKKNGTYVSRKTHGRVTAIVVDRRTGIAYEGVNGAGNDLIPEESLHQTLYDNLQQMKGAGPLAGGKYPAFDRRGDLENPPTRDYPHYDQPLGHAEVKAANEALWAREEINETRRANGEPEYLTGPEALRELYSQTYAPFDSGNPEPKPYCANCDHMMGGAENYSGRYTGFPHAGDNLVGQYQPQAREFPDVGKHAGEKMLSRIRDERIIPAREIEEQRSKLLRDLNENQREIVQHIVEFADISGTPDTLAALGRWHASEALDRARYAIEHGAPLGQISRDLAFAREHLLVAHQQELASRFVAAQELDLGHSAATVKGLLYLDVLERDRAIMVELDAAERQLIEKVNRHILESHGKQLEERARFVQDCVARAREMEKSLEQGGTPNLFEVQNNFEAVQREIQNQRVMEARILEGLGLDKEHHRLVLEALEAERARTLVKAADTFGNEVVRQAHNKAVESRELHQQEQAEALGQVLEQARQIEHTLGQGKEPDPEQARQAYEALQRAIRDEREMEARAIEPLQLGAEHAQAVGQALETERSQRYGQTLEIVEREHLRQQHNQLVGQSKALHLTPDQARNLDPQTYSLCIELTPSDYDPEKRAYIYERAGQPPVRVPYDSLERRYAEAARTIELGLSVEGAEANFLRSLGGAEAATEAGRVPPEATPQVLRARAELELERERDRLRQLGRTK</sequence>
<dbReference type="Pfam" id="PF25547">
    <property type="entry name" value="WXG100_2"/>
    <property type="match status" value="1"/>
</dbReference>
<feature type="region of interest" description="Disordered" evidence="1">
    <location>
        <begin position="1972"/>
        <end position="1999"/>
    </location>
</feature>
<evidence type="ECO:0000259" key="3">
    <source>
        <dbReference type="Pfam" id="PF22596"/>
    </source>
</evidence>
<dbReference type="EMBL" id="CP046173">
    <property type="protein sequence ID" value="QIS18261.1"/>
    <property type="molecule type" value="Genomic_DNA"/>
</dbReference>
<feature type="compositionally biased region" description="Basic and acidic residues" evidence="1">
    <location>
        <begin position="1297"/>
        <end position="1321"/>
    </location>
</feature>
<feature type="compositionally biased region" description="Basic and acidic residues" evidence="1">
    <location>
        <begin position="1375"/>
        <end position="1410"/>
    </location>
</feature>
<feature type="domain" description="Tox-PL" evidence="2">
    <location>
        <begin position="1605"/>
        <end position="1734"/>
    </location>
</feature>
<name>A0A6G9YYS3_9NOCA</name>